<dbReference type="Gene3D" id="3.40.50.980">
    <property type="match status" value="2"/>
</dbReference>
<dbReference type="InterPro" id="IPR025110">
    <property type="entry name" value="AMP-bd_C"/>
</dbReference>
<dbReference type="PANTHER" id="PTHR24096">
    <property type="entry name" value="LONG-CHAIN-FATTY-ACID--COA LIGASE"/>
    <property type="match status" value="1"/>
</dbReference>
<protein>
    <submittedName>
        <fullName evidence="5">Uncharacterized protein</fullName>
    </submittedName>
</protein>
<feature type="domain" description="AMP-binding enzyme C-terminal" evidence="4">
    <location>
        <begin position="479"/>
        <end position="554"/>
    </location>
</feature>
<name>A0A6V8H3G2_TALPI</name>
<dbReference type="InterPro" id="IPR020845">
    <property type="entry name" value="AMP-binding_CS"/>
</dbReference>
<evidence type="ECO:0000313" key="6">
    <source>
        <dbReference type="Proteomes" id="UP000053095"/>
    </source>
</evidence>
<dbReference type="Gene3D" id="2.30.38.10">
    <property type="entry name" value="Luciferase, Domain 3"/>
    <property type="match status" value="1"/>
</dbReference>
<dbReference type="SUPFAM" id="SSF56801">
    <property type="entry name" value="Acetyl-CoA synthetase-like"/>
    <property type="match status" value="1"/>
</dbReference>
<evidence type="ECO:0000256" key="1">
    <source>
        <dbReference type="ARBA" id="ARBA00006432"/>
    </source>
</evidence>
<dbReference type="EMBL" id="DF933813">
    <property type="protein sequence ID" value="GAM35867.1"/>
    <property type="molecule type" value="Genomic_DNA"/>
</dbReference>
<sequence>MAISPLNKPDRSRWVLPIPRTTIPSFIFPSPTKPLPNTLLYVDTTAPNDFQLTLHSLREWSKRLASGLQKNGLRKGDRVMLVSRNCIFLPIIVLGILMAGGIYVPANPRSVPRELTFQMNSVQPRFLICEEDAALVVLESLKSLKDPITITKEDVFVLQRGYQESQKQTAPLGLKHWFSVLADPQEAAGFDWENAKDKITSDDTAMLLYSSGTSGLPKGVEVTHYNLVANAMQMNHMFDLDTSRAGPSAKSQGKSRWLCCLPIYHGLAAVVYVTIAPHRRITTYIMRDFDRHHMLSAIEKFRLTDLITVPPIVVGISKDIQARLGKYDLSSVREVVCAAAPLAREQAEAFEQLWPNKTVNLKQAYGLTEMSGLPIMLNPNERSDSAAVGELVPNCEAVIMSEDGTKRMPDGERGELWCRAPSMMKGYWHEPEATKEAITQDGWLKTGDIAIRDSQGQYHIVDRKKEFIKVKGAQVAPAELEGILLEHPEIIDAGVVGVKMDDTELPRAYVVRRPGSSLSAQEVLDYMAPNTSKVKWLAAGVRFVNSIPRTPSGKIMRRILRAQAEEEQRAERSQWNL</sequence>
<dbReference type="PANTHER" id="PTHR24096:SF424">
    <property type="entry name" value="ACETYL-COA SYNTHETASE-LIKE PROTEIN-RELATED"/>
    <property type="match status" value="1"/>
</dbReference>
<keyword evidence="6" id="KW-1185">Reference proteome</keyword>
<comment type="caution">
    <text evidence="5">The sequence shown here is derived from an EMBL/GenBank/DDBJ whole genome shotgun (WGS) entry which is preliminary data.</text>
</comment>
<proteinExistence type="inferred from homology"/>
<evidence type="ECO:0000256" key="2">
    <source>
        <dbReference type="SAM" id="Phobius"/>
    </source>
</evidence>
<dbReference type="InterPro" id="IPR045851">
    <property type="entry name" value="AMP-bd_C_sf"/>
</dbReference>
<dbReference type="Pfam" id="PF00501">
    <property type="entry name" value="AMP-binding"/>
    <property type="match status" value="1"/>
</dbReference>
<dbReference type="Pfam" id="PF13193">
    <property type="entry name" value="AMP-binding_C"/>
    <property type="match status" value="1"/>
</dbReference>
<dbReference type="AlphaFoldDB" id="A0A6V8H3G2"/>
<dbReference type="Gene3D" id="3.30.300.30">
    <property type="match status" value="1"/>
</dbReference>
<keyword evidence="2" id="KW-0472">Membrane</keyword>
<feature type="transmembrane region" description="Helical" evidence="2">
    <location>
        <begin position="87"/>
        <end position="106"/>
    </location>
</feature>
<keyword evidence="2" id="KW-1133">Transmembrane helix</keyword>
<dbReference type="InterPro" id="IPR000873">
    <property type="entry name" value="AMP-dep_synth/lig_dom"/>
</dbReference>
<keyword evidence="2" id="KW-0812">Transmembrane</keyword>
<evidence type="ECO:0000259" key="3">
    <source>
        <dbReference type="Pfam" id="PF00501"/>
    </source>
</evidence>
<dbReference type="FunFam" id="3.30.300.30:FF:000007">
    <property type="entry name" value="4-coumarate--CoA ligase 2"/>
    <property type="match status" value="1"/>
</dbReference>
<dbReference type="CDD" id="cd05911">
    <property type="entry name" value="Firefly_Luc_like"/>
    <property type="match status" value="1"/>
</dbReference>
<gene>
    <name evidence="5" type="ORF">TCE0_017r04527</name>
</gene>
<evidence type="ECO:0000259" key="4">
    <source>
        <dbReference type="Pfam" id="PF13193"/>
    </source>
</evidence>
<feature type="domain" description="AMP-dependent synthetase/ligase" evidence="3">
    <location>
        <begin position="48"/>
        <end position="428"/>
    </location>
</feature>
<comment type="similarity">
    <text evidence="1">Belongs to the ATP-dependent AMP-binding enzyme family.</text>
</comment>
<dbReference type="Proteomes" id="UP000053095">
    <property type="component" value="Unassembled WGS sequence"/>
</dbReference>
<accession>A0A6V8H3G2</accession>
<organism evidence="5 6">
    <name type="scientific">Talaromyces pinophilus</name>
    <name type="common">Penicillium pinophilum</name>
    <dbReference type="NCBI Taxonomy" id="128442"/>
    <lineage>
        <taxon>Eukaryota</taxon>
        <taxon>Fungi</taxon>
        <taxon>Dikarya</taxon>
        <taxon>Ascomycota</taxon>
        <taxon>Pezizomycotina</taxon>
        <taxon>Eurotiomycetes</taxon>
        <taxon>Eurotiomycetidae</taxon>
        <taxon>Eurotiales</taxon>
        <taxon>Trichocomaceae</taxon>
        <taxon>Talaromyces</taxon>
        <taxon>Talaromyces sect. Talaromyces</taxon>
    </lineage>
</organism>
<dbReference type="PROSITE" id="PS00455">
    <property type="entry name" value="AMP_BINDING"/>
    <property type="match status" value="1"/>
</dbReference>
<dbReference type="GO" id="GO:0016405">
    <property type="term" value="F:CoA-ligase activity"/>
    <property type="evidence" value="ECO:0007669"/>
    <property type="project" value="TreeGrafter"/>
</dbReference>
<reference evidence="6" key="1">
    <citation type="journal article" date="2015" name="Genome Announc.">
        <title>Draft genome sequence of Talaromyces cellulolyticus strain Y-94, a source of lignocellulosic biomass-degrading enzymes.</title>
        <authorList>
            <person name="Fujii T."/>
            <person name="Koike H."/>
            <person name="Sawayama S."/>
            <person name="Yano S."/>
            <person name="Inoue H."/>
        </authorList>
    </citation>
    <scope>NUCLEOTIDE SEQUENCE [LARGE SCALE GENOMIC DNA]</scope>
    <source>
        <strain evidence="6">Y-94</strain>
    </source>
</reference>
<evidence type="ECO:0000313" key="5">
    <source>
        <dbReference type="EMBL" id="GAM35867.1"/>
    </source>
</evidence>